<evidence type="ECO:0000256" key="1">
    <source>
        <dbReference type="SAM" id="MobiDB-lite"/>
    </source>
</evidence>
<reference evidence="3 4" key="1">
    <citation type="journal article" date="2019" name="Genome Biol. Evol.">
        <title>Insights into the evolution of the New World diploid cottons (Gossypium, subgenus Houzingenia) based on genome sequencing.</title>
        <authorList>
            <person name="Grover C.E."/>
            <person name="Arick M.A. 2nd"/>
            <person name="Thrash A."/>
            <person name="Conover J.L."/>
            <person name="Sanders W.S."/>
            <person name="Peterson D.G."/>
            <person name="Frelichowski J.E."/>
            <person name="Scheffler J.A."/>
            <person name="Scheffler B.E."/>
            <person name="Wendel J.F."/>
        </authorList>
    </citation>
    <scope>NUCLEOTIDE SEQUENCE [LARGE SCALE GENOMIC DNA]</scope>
    <source>
        <strain evidence="3">0</strain>
        <tissue evidence="3">Leaf</tissue>
    </source>
</reference>
<dbReference type="Pfam" id="PF03732">
    <property type="entry name" value="Retrotrans_gag"/>
    <property type="match status" value="1"/>
</dbReference>
<proteinExistence type="predicted"/>
<evidence type="ECO:0000259" key="2">
    <source>
        <dbReference type="Pfam" id="PF03732"/>
    </source>
</evidence>
<gene>
    <name evidence="3" type="ORF">Gohar_001131</name>
</gene>
<protein>
    <recommendedName>
        <fullName evidence="2">Retrotransposon gag domain-containing protein</fullName>
    </recommendedName>
</protein>
<feature type="region of interest" description="Disordered" evidence="1">
    <location>
        <begin position="93"/>
        <end position="123"/>
    </location>
</feature>
<evidence type="ECO:0000313" key="4">
    <source>
        <dbReference type="Proteomes" id="UP000593560"/>
    </source>
</evidence>
<dbReference type="AlphaFoldDB" id="A0A7J9I2X7"/>
<sequence>MEQYLVQFYPEYAENEVRAKLRWLTQRGTVREYVQEFGELMLLTSDLSGNEAFFSFTDELKPWAKQELQCQGVQELTNAMMVAESIMELAPRRDRFESSKPNRRDNGWYHEEDEKGHSYDGNS</sequence>
<feature type="non-terminal residue" evidence="3">
    <location>
        <position position="123"/>
    </location>
</feature>
<dbReference type="Proteomes" id="UP000593560">
    <property type="component" value="Unassembled WGS sequence"/>
</dbReference>
<dbReference type="InterPro" id="IPR005162">
    <property type="entry name" value="Retrotrans_gag_dom"/>
</dbReference>
<feature type="domain" description="Retrotransposon gag" evidence="2">
    <location>
        <begin position="3"/>
        <end position="46"/>
    </location>
</feature>
<evidence type="ECO:0000313" key="3">
    <source>
        <dbReference type="EMBL" id="MBA0816470.1"/>
    </source>
</evidence>
<dbReference type="EMBL" id="JABFAD010000013">
    <property type="protein sequence ID" value="MBA0816470.1"/>
    <property type="molecule type" value="Genomic_DNA"/>
</dbReference>
<keyword evidence="4" id="KW-1185">Reference proteome</keyword>
<organism evidence="3 4">
    <name type="scientific">Gossypium harknessii</name>
    <dbReference type="NCBI Taxonomy" id="34285"/>
    <lineage>
        <taxon>Eukaryota</taxon>
        <taxon>Viridiplantae</taxon>
        <taxon>Streptophyta</taxon>
        <taxon>Embryophyta</taxon>
        <taxon>Tracheophyta</taxon>
        <taxon>Spermatophyta</taxon>
        <taxon>Magnoliopsida</taxon>
        <taxon>eudicotyledons</taxon>
        <taxon>Gunneridae</taxon>
        <taxon>Pentapetalae</taxon>
        <taxon>rosids</taxon>
        <taxon>malvids</taxon>
        <taxon>Malvales</taxon>
        <taxon>Malvaceae</taxon>
        <taxon>Malvoideae</taxon>
        <taxon>Gossypium</taxon>
    </lineage>
</organism>
<comment type="caution">
    <text evidence="3">The sequence shown here is derived from an EMBL/GenBank/DDBJ whole genome shotgun (WGS) entry which is preliminary data.</text>
</comment>
<dbReference type="OrthoDB" id="993481at2759"/>
<name>A0A7J9I2X7_9ROSI</name>
<accession>A0A7J9I2X7</accession>